<evidence type="ECO:0000313" key="2">
    <source>
        <dbReference type="Proteomes" id="UP001162501"/>
    </source>
</evidence>
<dbReference type="EMBL" id="OX596088">
    <property type="protein sequence ID" value="CAN0513074.1"/>
    <property type="molecule type" value="Genomic_DNA"/>
</dbReference>
<sequence>MPALCRVYSCLQALALRFMCGCGLTCADDAAGLRPGKSRNTRAPTRVGRGKTDELPQSSVSRALALNSDSSAPATSSLSPTPSSNPLTRPSNNFCSVSSTEQMKGASASS</sequence>
<evidence type="ECO:0000313" key="1">
    <source>
        <dbReference type="EMBL" id="CAN0513074.1"/>
    </source>
</evidence>
<gene>
    <name evidence="1" type="ORF">MRATA1EN22A_LOCUS23226</name>
</gene>
<dbReference type="Proteomes" id="UP001162501">
    <property type="component" value="Chromosome 4"/>
</dbReference>
<protein>
    <submittedName>
        <fullName evidence="1">Uncharacterized protein</fullName>
    </submittedName>
</protein>
<organism evidence="1 2">
    <name type="scientific">Rangifer tarandus platyrhynchus</name>
    <name type="common">Svalbard reindeer</name>
    <dbReference type="NCBI Taxonomy" id="3082113"/>
    <lineage>
        <taxon>Eukaryota</taxon>
        <taxon>Metazoa</taxon>
        <taxon>Chordata</taxon>
        <taxon>Craniata</taxon>
        <taxon>Vertebrata</taxon>
        <taxon>Euteleostomi</taxon>
        <taxon>Mammalia</taxon>
        <taxon>Eutheria</taxon>
        <taxon>Laurasiatheria</taxon>
        <taxon>Artiodactyla</taxon>
        <taxon>Ruminantia</taxon>
        <taxon>Pecora</taxon>
        <taxon>Cervidae</taxon>
        <taxon>Odocoileinae</taxon>
        <taxon>Rangifer</taxon>
    </lineage>
</organism>
<name>A0AC59ZV19_RANTA</name>
<accession>A0AC59ZV19</accession>
<proteinExistence type="predicted"/>
<reference evidence="1" key="1">
    <citation type="submission" date="2023-05" db="EMBL/GenBank/DDBJ databases">
        <authorList>
            <consortium name="ELIXIR-Norway"/>
        </authorList>
    </citation>
    <scope>NUCLEOTIDE SEQUENCE</scope>
</reference>
<reference evidence="1" key="2">
    <citation type="submission" date="2025-03" db="EMBL/GenBank/DDBJ databases">
        <authorList>
            <consortium name="ELIXIR-Norway"/>
            <consortium name="Elixir Norway"/>
        </authorList>
    </citation>
    <scope>NUCLEOTIDE SEQUENCE</scope>
</reference>